<dbReference type="Gene3D" id="1.10.3430.10">
    <property type="entry name" value="Ammonium transporter AmtB like domains"/>
    <property type="match status" value="1"/>
</dbReference>
<evidence type="ECO:0000259" key="6">
    <source>
        <dbReference type="Pfam" id="PF00909"/>
    </source>
</evidence>
<dbReference type="AlphaFoldDB" id="A0A9R1B0N3"/>
<keyword evidence="3 5" id="KW-1133">Transmembrane helix</keyword>
<feature type="transmembrane region" description="Helical" evidence="5">
    <location>
        <begin position="12"/>
        <end position="33"/>
    </location>
</feature>
<evidence type="ECO:0000256" key="3">
    <source>
        <dbReference type="ARBA" id="ARBA00022989"/>
    </source>
</evidence>
<dbReference type="EMBL" id="LT934121">
    <property type="protein sequence ID" value="VAI47139.1"/>
    <property type="molecule type" value="Genomic_DNA"/>
</dbReference>
<protein>
    <recommendedName>
        <fullName evidence="6">Ammonium transporter AmtB-like domain-containing protein</fullName>
    </recommendedName>
</protein>
<evidence type="ECO:0000256" key="4">
    <source>
        <dbReference type="ARBA" id="ARBA00023136"/>
    </source>
</evidence>
<dbReference type="InterPro" id="IPR029020">
    <property type="entry name" value="Ammonium/urea_transptr"/>
</dbReference>
<name>A0A9R1B0N3_TRITD</name>
<proteinExistence type="predicted"/>
<evidence type="ECO:0000256" key="1">
    <source>
        <dbReference type="ARBA" id="ARBA00004141"/>
    </source>
</evidence>
<evidence type="ECO:0000313" key="8">
    <source>
        <dbReference type="Proteomes" id="UP000324705"/>
    </source>
</evidence>
<reference evidence="7 8" key="1">
    <citation type="submission" date="2017-09" db="EMBL/GenBank/DDBJ databases">
        <authorList>
            <consortium name="International Durum Wheat Genome Sequencing Consortium (IDWGSC)"/>
            <person name="Milanesi L."/>
        </authorList>
    </citation>
    <scope>NUCLEOTIDE SEQUENCE [LARGE SCALE GENOMIC DNA]</scope>
    <source>
        <strain evidence="8">cv. Svevo</strain>
    </source>
</reference>
<dbReference type="PROSITE" id="PS51257">
    <property type="entry name" value="PROKAR_LIPOPROTEIN"/>
    <property type="match status" value="1"/>
</dbReference>
<evidence type="ECO:0000256" key="2">
    <source>
        <dbReference type="ARBA" id="ARBA00022692"/>
    </source>
</evidence>
<gene>
    <name evidence="7" type="ORF">TRITD_6Av1G145390</name>
</gene>
<feature type="domain" description="Ammonium transporter AmtB-like" evidence="6">
    <location>
        <begin position="2"/>
        <end position="57"/>
    </location>
</feature>
<evidence type="ECO:0000313" key="7">
    <source>
        <dbReference type="EMBL" id="VAI47139.1"/>
    </source>
</evidence>
<keyword evidence="4 5" id="KW-0472">Membrane</keyword>
<dbReference type="GO" id="GO:0008519">
    <property type="term" value="F:ammonium channel activity"/>
    <property type="evidence" value="ECO:0007669"/>
    <property type="project" value="InterPro"/>
</dbReference>
<dbReference type="InterPro" id="IPR024041">
    <property type="entry name" value="NH4_transpt_AmtB-like_dom"/>
</dbReference>
<accession>A0A9R1B0N3</accession>
<keyword evidence="2 5" id="KW-0812">Transmembrane</keyword>
<dbReference type="GO" id="GO:0016020">
    <property type="term" value="C:membrane"/>
    <property type="evidence" value="ECO:0007669"/>
    <property type="project" value="UniProtKB-SubCell"/>
</dbReference>
<keyword evidence="8" id="KW-1185">Reference proteome</keyword>
<dbReference type="Pfam" id="PF00909">
    <property type="entry name" value="Ammonium_transp"/>
    <property type="match status" value="1"/>
</dbReference>
<sequence length="110" mass="11953">MGGGGRLLGAHVVLILVIAAWVSCTMGPLFLALNKLGLLRISAEDEMAGMDQTRHGGRRRQRRRVHAQVGADLAGRGRRHVPEQLGLVIYICCNNGYTYFIHGKCLKTGG</sequence>
<dbReference type="Proteomes" id="UP000324705">
    <property type="component" value="Chromosome 6A"/>
</dbReference>
<evidence type="ECO:0000256" key="5">
    <source>
        <dbReference type="SAM" id="Phobius"/>
    </source>
</evidence>
<organism evidence="7 8">
    <name type="scientific">Triticum turgidum subsp. durum</name>
    <name type="common">Durum wheat</name>
    <name type="synonym">Triticum durum</name>
    <dbReference type="NCBI Taxonomy" id="4567"/>
    <lineage>
        <taxon>Eukaryota</taxon>
        <taxon>Viridiplantae</taxon>
        <taxon>Streptophyta</taxon>
        <taxon>Embryophyta</taxon>
        <taxon>Tracheophyta</taxon>
        <taxon>Spermatophyta</taxon>
        <taxon>Magnoliopsida</taxon>
        <taxon>Liliopsida</taxon>
        <taxon>Poales</taxon>
        <taxon>Poaceae</taxon>
        <taxon>BOP clade</taxon>
        <taxon>Pooideae</taxon>
        <taxon>Triticodae</taxon>
        <taxon>Triticeae</taxon>
        <taxon>Triticinae</taxon>
        <taxon>Triticum</taxon>
    </lineage>
</organism>
<dbReference type="Gramene" id="TRITD6Av1G145390.1">
    <property type="protein sequence ID" value="TRITD6Av1G145390.1"/>
    <property type="gene ID" value="TRITD6Av1G145390"/>
</dbReference>
<comment type="subcellular location">
    <subcellularLocation>
        <location evidence="1">Membrane</location>
        <topology evidence="1">Multi-pass membrane protein</topology>
    </subcellularLocation>
</comment>